<feature type="compositionally biased region" description="Basic and acidic residues" evidence="1">
    <location>
        <begin position="1123"/>
        <end position="1143"/>
    </location>
</feature>
<organism evidence="2 3">
    <name type="scientific">Glossina pallidipes</name>
    <name type="common">Tsetse fly</name>
    <dbReference type="NCBI Taxonomy" id="7398"/>
    <lineage>
        <taxon>Eukaryota</taxon>
        <taxon>Metazoa</taxon>
        <taxon>Ecdysozoa</taxon>
        <taxon>Arthropoda</taxon>
        <taxon>Hexapoda</taxon>
        <taxon>Insecta</taxon>
        <taxon>Pterygota</taxon>
        <taxon>Neoptera</taxon>
        <taxon>Endopterygota</taxon>
        <taxon>Diptera</taxon>
        <taxon>Brachycera</taxon>
        <taxon>Muscomorpha</taxon>
        <taxon>Hippoboscoidea</taxon>
        <taxon>Glossinidae</taxon>
        <taxon>Glossina</taxon>
    </lineage>
</organism>
<evidence type="ECO:0000313" key="2">
    <source>
        <dbReference type="EnsemblMetazoa" id="GPAI028921-PA"/>
    </source>
</evidence>
<feature type="compositionally biased region" description="Basic and acidic residues" evidence="1">
    <location>
        <begin position="2195"/>
        <end position="2204"/>
    </location>
</feature>
<proteinExistence type="predicted"/>
<feature type="compositionally biased region" description="Basic and acidic residues" evidence="1">
    <location>
        <begin position="1014"/>
        <end position="1044"/>
    </location>
</feature>
<feature type="compositionally biased region" description="Basic and acidic residues" evidence="1">
    <location>
        <begin position="1786"/>
        <end position="1799"/>
    </location>
</feature>
<feature type="compositionally biased region" description="Polar residues" evidence="1">
    <location>
        <begin position="1826"/>
        <end position="1849"/>
    </location>
</feature>
<dbReference type="STRING" id="7398.A0A1A9ZYH5"/>
<feature type="compositionally biased region" description="Basic and acidic residues" evidence="1">
    <location>
        <begin position="1501"/>
        <end position="1510"/>
    </location>
</feature>
<reference evidence="2" key="2">
    <citation type="submission" date="2020-05" db="UniProtKB">
        <authorList>
            <consortium name="EnsemblMetazoa"/>
        </authorList>
    </citation>
    <scope>IDENTIFICATION</scope>
    <source>
        <strain evidence="2">IAEA</strain>
    </source>
</reference>
<feature type="region of interest" description="Disordered" evidence="1">
    <location>
        <begin position="1309"/>
        <end position="1328"/>
    </location>
</feature>
<feature type="compositionally biased region" description="Polar residues" evidence="1">
    <location>
        <begin position="706"/>
        <end position="718"/>
    </location>
</feature>
<feature type="compositionally biased region" description="Polar residues" evidence="1">
    <location>
        <begin position="3560"/>
        <end position="3578"/>
    </location>
</feature>
<feature type="compositionally biased region" description="Basic and acidic residues" evidence="1">
    <location>
        <begin position="694"/>
        <end position="705"/>
    </location>
</feature>
<feature type="compositionally biased region" description="Basic and acidic residues" evidence="1">
    <location>
        <begin position="1222"/>
        <end position="1255"/>
    </location>
</feature>
<feature type="compositionally biased region" description="Basic and acidic residues" evidence="1">
    <location>
        <begin position="729"/>
        <end position="751"/>
    </location>
</feature>
<feature type="compositionally biased region" description="Polar residues" evidence="1">
    <location>
        <begin position="8"/>
        <end position="52"/>
    </location>
</feature>
<accession>A0A1A9ZYH5</accession>
<feature type="compositionally biased region" description="Basic and acidic residues" evidence="1">
    <location>
        <begin position="846"/>
        <end position="876"/>
    </location>
</feature>
<feature type="region of interest" description="Disordered" evidence="1">
    <location>
        <begin position="1501"/>
        <end position="1524"/>
    </location>
</feature>
<feature type="region of interest" description="Disordered" evidence="1">
    <location>
        <begin position="1"/>
        <end position="58"/>
    </location>
</feature>
<feature type="compositionally biased region" description="Basic and acidic residues" evidence="1">
    <location>
        <begin position="956"/>
        <end position="967"/>
    </location>
</feature>
<feature type="compositionally biased region" description="Basic and acidic residues" evidence="1">
    <location>
        <begin position="1068"/>
        <end position="1101"/>
    </location>
</feature>
<feature type="compositionally biased region" description="Basic and acidic residues" evidence="1">
    <location>
        <begin position="807"/>
        <end position="819"/>
    </location>
</feature>
<feature type="compositionally biased region" description="Basic and acidic residues" evidence="1">
    <location>
        <begin position="1727"/>
        <end position="1739"/>
    </location>
</feature>
<feature type="compositionally biased region" description="Polar residues" evidence="1">
    <location>
        <begin position="3303"/>
        <end position="3314"/>
    </location>
</feature>
<feature type="compositionally biased region" description="Basic and acidic residues" evidence="1">
    <location>
        <begin position="1746"/>
        <end position="1755"/>
    </location>
</feature>
<evidence type="ECO:0000313" key="3">
    <source>
        <dbReference type="Proteomes" id="UP000092445"/>
    </source>
</evidence>
<keyword evidence="3" id="KW-1185">Reference proteome</keyword>
<feature type="region of interest" description="Disordered" evidence="1">
    <location>
        <begin position="2134"/>
        <end position="2235"/>
    </location>
</feature>
<feature type="compositionally biased region" description="Basic and acidic residues" evidence="1">
    <location>
        <begin position="1167"/>
        <end position="1198"/>
    </location>
</feature>
<feature type="region of interest" description="Disordered" evidence="1">
    <location>
        <begin position="2250"/>
        <end position="2287"/>
    </location>
</feature>
<feature type="compositionally biased region" description="Polar residues" evidence="1">
    <location>
        <begin position="785"/>
        <end position="802"/>
    </location>
</feature>
<feature type="region of interest" description="Disordered" evidence="1">
    <location>
        <begin position="163"/>
        <end position="186"/>
    </location>
</feature>
<feature type="compositionally biased region" description="Polar residues" evidence="1">
    <location>
        <begin position="2170"/>
        <end position="2188"/>
    </location>
</feature>
<reference evidence="3" key="1">
    <citation type="submission" date="2014-03" db="EMBL/GenBank/DDBJ databases">
        <authorList>
            <person name="Aksoy S."/>
            <person name="Warren W."/>
            <person name="Wilson R.K."/>
        </authorList>
    </citation>
    <scope>NUCLEOTIDE SEQUENCE [LARGE SCALE GENOMIC DNA]</scope>
    <source>
        <strain evidence="3">IAEA</strain>
    </source>
</reference>
<feature type="compositionally biased region" description="Low complexity" evidence="1">
    <location>
        <begin position="1707"/>
        <end position="1716"/>
    </location>
</feature>
<sequence length="4176" mass="455516">MEEINRNIVDTQGNNRIISESTPDLSQSNQSNDMDQNFNVENQSTSSGSSVEPRSDCSYSEMDRILNNQTNKPIESPLDPGRESTMSDYLAGHMVPLPDLSNVPTESEEDDFVSITSSAKGEGTWEHNWLFKKKHSSLGGSGTTATILIPIPKEDVRAQIGDKATDEVSDLSELGSETDDSSSDLLSTKMDPLNDRLLNKHIIGGQNSKSVLDELIESSSVPINTLPSEQDETYTDTLNEHVVDAPPKNEAINDEINKIETLDSETERKPSTECETEDVDIPAEGCLGFSEVEVIGASERTPSVIEILAAVALAPMIAVPAADQPAALTSAELSTLHELTDLALTEIKARAGEVTAHDLEVIPEEPNDIILQEEFLIDLKNLPPPPPLDDMSTDYIIENLILKPPDEIIELVTYIPIVEPPPEIEQETVESEQTNAKVIALEAGTSSVGEASQLLDTTHSKEQTVLHESIAIEENQSFDERKSNLAQVVEGNLMSLNTIKPAITEEIPATLEVQQTVTVTQEKQSSGDMNLDLQPETVIKADAKVAEEDLTSSDIIARATAGAIPAMVDAEHAVAQDRPSGERLSDLQPECIAETEAAAASPDTNNSASFEIKEGGETVAQKYGSTDQTKSDLQPVSVVETEIEVSEKNLTASHINEVANTELTAAMLDTIAQDKEDRSSKKTKSDLQPESVVETEKEVSERDLTSSDINEPTISEATPATLDVEDTVAQDKEDRSSEETKSDLPLESVVKTKIEVAEKDLSSSDINEPESREAIPATLEVEGTVAQQKHVGSSGETKSGLQAESIVKTETEVAEKDLTSPDVNEPESSEPIPATIDVEDTIAQETQDRSSDDTKSDLQTEPIVETKTKVFEKDLTSSDINEPATTEAIPVPEDAVAQNKQERSSDETKSDIQPDSITKTETEDAKKDLTSSDINEPTTNEATPPTADVEGAAAQDKQDRSSDETKSDLQPQSVAETEMELVEKDLNSSDINEPATCEAIPVTLEVEDTVVQETQDRSSDETKSDIQSKPVVKTETEVAEKELTSSDISEPATSEATSATLQVEDTATQEKQDRSSDETESKLQHESIVKTETEVAEKDMASPDINEPAASESTPPTLDDGDTIAHPESVVKTEIEVAEKELASSDINEPATSEAAPATQDVEDTAAQEKQDRSSDETKSDLQPDTIEKKEVAEKDLISSDINPPATSEATPPSLDVEDTVAQDKQDRSSDETKSDLQPESILKTEREVAEKDLISSDINAPATSEASPLTLDVEDTVAQEKQDQSSDETNLQPESIVKTEKEVAEKDLISSDINVPATSEATPPTLDVEDMVAQEKQDRFSDETNLQPESIVKTETKVAEKDLTSSDINELATTAATSATLDVEDTVAQETQDRYYNETKPDLTLESTVIAGEKVTSSNVNNPVASDTTPATVEVKGAVAHEEQIESSDESRSGLRLESTLQTEQNIAEENITSTSLSGQDKLLESISEISVQALEMTREAPKLDERSTTPDLESSEIPILEPPAGFNEECEINIAADEKESNESNVEKIIKENEVKVSSEKLLFNMEEKIKSFETIHSAINQIISTENELIFTQKKEAFEIEQSRGKTNLNLHEEIFNVAEQDENFSIKKSRHPSLGLIVGQPTIIETFAISFEESTDNAFTDTTTDDNEFRQTSSCTFGATQREKSNEDMEESAALKAQEHSPHSSSQHTTQEVLETSQAVTENPEKESKSSEKEAMGLLESLPHEGSKVDEESTNAENSSPENQQLNADGQVKESPQAMVEEQSKEEKREERNVDIEMDTNSPSPSLDEVIPPPVAFESEHILTNQSSETSTDNAAKTVNQSGENSVVKYEPIPANIESSQASITEFETNPENSGVIEEKQEEISQFSQDKTIVTEQARKLDSAVVSTEKIVPIVDSTVTDTSQKAETTSTITSNETIASADINSTREAPETMQPSEILPHVGAALQENVLSDTTSISVVAQEAATIASNVATPSSEINVANENHERSQPAGTPPSAEAVLHETVLTDAPDTSVIGTQEATTDSACNEINPSNEINSTNEGQKIIQSPGIEEIGNNEIISIASDPEIIQPCESLSGLVALNVTEVPEDNVTEPKENAVVSTCNEKIRDSANSAEEELVRSTETSSASIEVATQEEILTEQSEKTVENSANISPIESSEATTLTALVNEAGKQMESKKDSNDSEIPTACNQSSIEPASVVKDEQTSIPAKEEIGSAKHLPIISSEETVISSSELSNSPATSVNAEESEASETIVDSGKEHVPDVSNQEEYEIKISETPLVDTSKEQVSEVSIQEEEHTQVKSELNHEDSKLTELTKQETSTFGQTVSEKSRVEIIPENIITNVAHVSLLQTLNQEHVEISSTTTNGNELKDPSDVVNQDQKSLSQNQRLESAGEEIIESSIPSADEILKISNDETDENNIAFAPDIAAKSVQKVDTIKEILLSAETSVIAENLATKISEIKSTTQTATILKEEPNLEISKEISETAMEYTIAEISDQPSRNNTLVSENIFEVGKTQQSIEAVTAPNLEKHFTSGEQATQILKEIDIPSGITESKQKELKAPADSVELKQEPIALTICEAATSQLLAGLLSQSTTDSNTIESVDAIDIIAPPIMFATPDTVTNEVVEPEKPANIPSAPIASNKFNTKPLEENALACLSDSYTIVEPIKVRNSSLEAKEANLSTETTATSTTSDETVIEVLNVKHQQAVEACQSVANEVKKSSVLDGEPAQLVTATSYNLPPSSQELLTDSNPAENLNKCRFLTDVAVSGQETISNGTVKSNESTEHLYNIDINHSGIEAIVSLENQSQQNLNLVTISRKVTLETDRKTFSETNLKFGIKEKIFCEEKKLRIESEKLLTESYRDSITPLKPIKAEEKPLMNRTNVSEEKEEIDSTLAKEQHQISVIGSKDIVKKIRDSESDPSKSGSLPAKENIQELITNALRETAELKPSSHTSTHIIVDVEKAVSECTITGPEHKPNSPFNEETISLAERSFSELTITNRNEKLAPNSETLEAKRESLQTSTSEVLLKPDLNIRETTAENFVERISTVSGIPTLVSEVLLATGLNVVRSCKIKMENFSANQAPILASEEPLVPEVNISRNIVPETILTTPGQKVSILNSEALLATGLNVAKTFASKSVEENSSVREIPFRTSEAFLAPELNVSQTIAAKSANETSSTKEVSMLSSEVLLSAELNISQTTACEKKVNTNRTNELPLLTSEVLLTPEMNASQTIASMPEISSAEKPKLEENISQTIVTKVEDTDLAVKNSFAQNLSEKESIDNPSGENGNKSSSKAHEKLDDFSPSKAHEKLDDFSPTESRKIASVSPVAEADITETPITATEHKPCVKFKENLAEFAVNICNEAESTSSVESQPDCKVTELNSPNTIQLLRAGKEKSIWNAMTAKANSLSESTETMEEGLGSTIIKVTNLVITDNEDPSKLKSLASDKSENVAVVDPPEVKATIDSAIPSQSSTKTNIMNELKTTLATTILQESFNEPQNQLEVREEEIDEKINEIETKELKTSSSELLDQVTNTYENSQDSFQAKSQNENSSTFIENKDSQKPMLAEVGPDPWDDIADDCKESISESYVPMTTSAATVRRQYFPSNETQEERNSSGMVINELATTLQHDETLDVIVTEATAMEVSVTPASQLIEWENARTGRTVEEGINVKNLGNHLVLRKLRRQACVSSDTAPSLEDDSQESKKNPTTNALGSICQQYIQDKRLLAALETRRRQTLLMHRFLSSFEESPHSSMENELIAAYQSTVEITDANSPPIGSVECSSSSINSEDSSICDCGNSYLNSKREDYKDDDVDSQILEREHIDDMVAVQPKFVPGSIAEREYLKWHNAVDMPNNPYAPEALKKRINGSQERCMDLPNISPGKETNPLEHITKEKLNDETDNKREIEYKRYSRDYYINNVSKSNESPSKSGSAEQYTEVNLTKQATENHTYTDTQRLYNDCHWTLAAPVRRSCSLKLLSHNNLKTNNNRHQTVTRCASSVSQYENTKCFIKNSNTTSSPLKRRTVSMLSVCSAGSSGRGSKQSLHDSNQHLWSHFEKQLLHKDLKRNSFRATSSTTVDFVLNPLFEGESSQSDGGGADNENVKFASKSSLKKCENTHDDQAGDSGVDSCLNGFTGKEIKMGNENRKDFDSLMF</sequence>
<feature type="region of interest" description="Disordered" evidence="1">
    <location>
        <begin position="3560"/>
        <end position="3587"/>
    </location>
</feature>
<feature type="compositionally biased region" description="Basic and acidic residues" evidence="1">
    <location>
        <begin position="2223"/>
        <end position="2235"/>
    </location>
</feature>
<name>A0A1A9ZYH5_GLOPL</name>
<feature type="compositionally biased region" description="Low complexity" evidence="1">
    <location>
        <begin position="935"/>
        <end position="947"/>
    </location>
</feature>
<feature type="compositionally biased region" description="Polar residues" evidence="1">
    <location>
        <begin position="1674"/>
        <end position="1683"/>
    </location>
</feature>
<dbReference type="EnsemblMetazoa" id="GPAI028921-RA">
    <property type="protein sequence ID" value="GPAI028921-PA"/>
    <property type="gene ID" value="GPAI028921"/>
</dbReference>
<dbReference type="Proteomes" id="UP000092445">
    <property type="component" value="Unassembled WGS sequence"/>
</dbReference>
<feature type="compositionally biased region" description="Polar residues" evidence="1">
    <location>
        <begin position="1759"/>
        <end position="1772"/>
    </location>
</feature>
<evidence type="ECO:0000256" key="1">
    <source>
        <dbReference type="SAM" id="MobiDB-lite"/>
    </source>
</evidence>
<feature type="region of interest" description="Disordered" evidence="1">
    <location>
        <begin position="674"/>
        <end position="751"/>
    </location>
</feature>
<feature type="region of interest" description="Disordered" evidence="1">
    <location>
        <begin position="3296"/>
        <end position="3348"/>
    </location>
</feature>
<dbReference type="VEuPathDB" id="VectorBase:GPAI028921"/>
<feature type="compositionally biased region" description="Basic and acidic residues" evidence="1">
    <location>
        <begin position="3316"/>
        <end position="3343"/>
    </location>
</feature>
<feature type="region of interest" description="Disordered" evidence="1">
    <location>
        <begin position="3713"/>
        <end position="3732"/>
    </location>
</feature>
<feature type="compositionally biased region" description="Polar residues" evidence="1">
    <location>
        <begin position="1257"/>
        <end position="1268"/>
    </location>
</feature>
<feature type="region of interest" description="Disordered" evidence="1">
    <location>
        <begin position="1662"/>
        <end position="1851"/>
    </location>
</feature>
<feature type="compositionally biased region" description="Polar residues" evidence="1">
    <location>
        <begin position="1200"/>
        <end position="1211"/>
    </location>
</feature>
<feature type="compositionally biased region" description="Polar residues" evidence="1">
    <location>
        <begin position="1312"/>
        <end position="1323"/>
    </location>
</feature>
<feature type="compositionally biased region" description="Basic and acidic residues" evidence="1">
    <location>
        <begin position="674"/>
        <end position="687"/>
    </location>
</feature>
<feature type="region of interest" description="Disordered" evidence="1">
    <location>
        <begin position="783"/>
        <end position="1300"/>
    </location>
</feature>
<protein>
    <submittedName>
        <fullName evidence="2">Uncharacterized protein</fullName>
    </submittedName>
</protein>
<feature type="compositionally biased region" description="Basic and acidic residues" evidence="1">
    <location>
        <begin position="900"/>
        <end position="930"/>
    </location>
</feature>
<feature type="compositionally biased region" description="Polar residues" evidence="1">
    <location>
        <begin position="1045"/>
        <end position="1066"/>
    </location>
</feature>